<dbReference type="PANTHER" id="PTHR45348">
    <property type="entry name" value="HYPOTHETICAL OXIDOREDUCTASE (EUROFUNG)"/>
    <property type="match status" value="1"/>
</dbReference>
<organism evidence="5 6">
    <name type="scientific">Seiridium cardinale</name>
    <dbReference type="NCBI Taxonomy" id="138064"/>
    <lineage>
        <taxon>Eukaryota</taxon>
        <taxon>Fungi</taxon>
        <taxon>Dikarya</taxon>
        <taxon>Ascomycota</taxon>
        <taxon>Pezizomycotina</taxon>
        <taxon>Sordariomycetes</taxon>
        <taxon>Xylariomycetidae</taxon>
        <taxon>Amphisphaeriales</taxon>
        <taxon>Sporocadaceae</taxon>
        <taxon>Seiridium</taxon>
    </lineage>
</organism>
<evidence type="ECO:0000256" key="1">
    <source>
        <dbReference type="ARBA" id="ARBA00008072"/>
    </source>
</evidence>
<keyword evidence="2" id="KW-0560">Oxidoreductase</keyword>
<dbReference type="InterPro" id="IPR013154">
    <property type="entry name" value="ADH-like_N"/>
</dbReference>
<comment type="similarity">
    <text evidence="1">Belongs to the zinc-containing alcohol dehydrogenase family.</text>
</comment>
<evidence type="ECO:0000313" key="6">
    <source>
        <dbReference type="Proteomes" id="UP001465668"/>
    </source>
</evidence>
<dbReference type="InterPro" id="IPR047122">
    <property type="entry name" value="Trans-enoyl_RdTase-like"/>
</dbReference>
<protein>
    <submittedName>
        <fullName evidence="5">Enoyl reductase (ER) domain-containing protein</fullName>
    </submittedName>
</protein>
<evidence type="ECO:0000313" key="5">
    <source>
        <dbReference type="EMBL" id="KAK9776831.1"/>
    </source>
</evidence>
<dbReference type="InterPro" id="IPR020843">
    <property type="entry name" value="ER"/>
</dbReference>
<dbReference type="EMBL" id="JARVKM010000025">
    <property type="protein sequence ID" value="KAK9776831.1"/>
    <property type="molecule type" value="Genomic_DNA"/>
</dbReference>
<dbReference type="PANTHER" id="PTHR45348:SF5">
    <property type="entry name" value="OXIDOREDUCTASE, PUTATIVE (AFU_ORTHOLOGUE AFUA_8G01420)-RELATED"/>
    <property type="match status" value="1"/>
</dbReference>
<feature type="compositionally biased region" description="Basic and acidic residues" evidence="3">
    <location>
        <begin position="347"/>
        <end position="373"/>
    </location>
</feature>
<dbReference type="Gene3D" id="3.90.180.10">
    <property type="entry name" value="Medium-chain alcohol dehydrogenases, catalytic domain"/>
    <property type="match status" value="1"/>
</dbReference>
<dbReference type="InterPro" id="IPR036291">
    <property type="entry name" value="NAD(P)-bd_dom_sf"/>
</dbReference>
<comment type="caution">
    <text evidence="5">The sequence shown here is derived from an EMBL/GenBank/DDBJ whole genome shotgun (WGS) entry which is preliminary data.</text>
</comment>
<evidence type="ECO:0000259" key="4">
    <source>
        <dbReference type="SMART" id="SM00829"/>
    </source>
</evidence>
<keyword evidence="6" id="KW-1185">Reference proteome</keyword>
<dbReference type="Pfam" id="PF08240">
    <property type="entry name" value="ADH_N"/>
    <property type="match status" value="1"/>
</dbReference>
<evidence type="ECO:0000256" key="2">
    <source>
        <dbReference type="ARBA" id="ARBA00023002"/>
    </source>
</evidence>
<dbReference type="SUPFAM" id="SSF51735">
    <property type="entry name" value="NAD(P)-binding Rossmann-fold domains"/>
    <property type="match status" value="1"/>
</dbReference>
<name>A0ABR2XT89_9PEZI</name>
<gene>
    <name evidence="5" type="ORF">SCAR479_06569</name>
</gene>
<evidence type="ECO:0000256" key="3">
    <source>
        <dbReference type="SAM" id="MobiDB-lite"/>
    </source>
</evidence>
<sequence>MPKQAIVQPSIEAVEIVDTPIPIPQDKEVVIRVVVTGTNPKDWKYPLWKNWPHNSGDDMAGIVHSVGKDVYEFKTGDRVAAFHETGKENGTFAEYSVAPDWMTFHIAPTVSFEEAATMPVAAMTAAIALFADMKLPTPYEIGESGHGADKVPLLIYGITSAVGAFAAKLARLSGIRPIVGIAGRSGDFARTLADHVVDYREGEDAVVTAALEVLAKEGLGPKFPYIFDAISEGGSLEATLRLIDADHGVVSTVLPPKLFAKDGERYEYPPGVTAFNSAVPQTFSTRSDFGYLWSRYFGRLLASGSLKAHPHEVIPGGLDGLLTGLQKLRDGKASAVKYVYRIEETKDALSSDQKVAEQESRRGGNTESSRTESSHPLSVFPFPS</sequence>
<dbReference type="SUPFAM" id="SSF50129">
    <property type="entry name" value="GroES-like"/>
    <property type="match status" value="1"/>
</dbReference>
<reference evidence="5 6" key="1">
    <citation type="submission" date="2024-02" db="EMBL/GenBank/DDBJ databases">
        <title>First draft genome assembly of two strains of Seiridium cardinale.</title>
        <authorList>
            <person name="Emiliani G."/>
            <person name="Scali E."/>
        </authorList>
    </citation>
    <scope>NUCLEOTIDE SEQUENCE [LARGE SCALE GENOMIC DNA]</scope>
    <source>
        <strain evidence="5 6">BM-138-000479</strain>
    </source>
</reference>
<dbReference type="SMART" id="SM00829">
    <property type="entry name" value="PKS_ER"/>
    <property type="match status" value="1"/>
</dbReference>
<feature type="region of interest" description="Disordered" evidence="3">
    <location>
        <begin position="347"/>
        <end position="384"/>
    </location>
</feature>
<dbReference type="Proteomes" id="UP001465668">
    <property type="component" value="Unassembled WGS sequence"/>
</dbReference>
<dbReference type="Gene3D" id="3.40.50.720">
    <property type="entry name" value="NAD(P)-binding Rossmann-like Domain"/>
    <property type="match status" value="1"/>
</dbReference>
<accession>A0ABR2XT89</accession>
<dbReference type="CDD" id="cd08249">
    <property type="entry name" value="enoyl_reductase_like"/>
    <property type="match status" value="1"/>
</dbReference>
<proteinExistence type="inferred from homology"/>
<feature type="domain" description="Enoyl reductase (ER)" evidence="4">
    <location>
        <begin position="9"/>
        <end position="336"/>
    </location>
</feature>
<dbReference type="InterPro" id="IPR011032">
    <property type="entry name" value="GroES-like_sf"/>
</dbReference>